<proteinExistence type="predicted"/>
<comment type="caution">
    <text evidence="2">The sequence shown here is derived from an EMBL/GenBank/DDBJ whole genome shotgun (WGS) entry which is preliminary data.</text>
</comment>
<gene>
    <name evidence="2" type="ORF">EVA_20380</name>
</gene>
<dbReference type="InterPro" id="IPR011990">
    <property type="entry name" value="TPR-like_helical_dom_sf"/>
</dbReference>
<organism evidence="2">
    <name type="scientific">gut metagenome</name>
    <dbReference type="NCBI Taxonomy" id="749906"/>
    <lineage>
        <taxon>unclassified sequences</taxon>
        <taxon>metagenomes</taxon>
        <taxon>organismal metagenomes</taxon>
    </lineage>
</organism>
<reference evidence="2" key="1">
    <citation type="journal article" date="2012" name="PLoS ONE">
        <title>Gene sets for utilization of primary and secondary nutrition supplies in the distal gut of endangered iberian lynx.</title>
        <authorList>
            <person name="Alcaide M."/>
            <person name="Messina E."/>
            <person name="Richter M."/>
            <person name="Bargiela R."/>
            <person name="Peplies J."/>
            <person name="Huws S.A."/>
            <person name="Newbold C.J."/>
            <person name="Golyshin P.N."/>
            <person name="Simon M.A."/>
            <person name="Lopez G."/>
            <person name="Yakimov M.M."/>
            <person name="Ferrer M."/>
        </authorList>
    </citation>
    <scope>NUCLEOTIDE SEQUENCE</scope>
</reference>
<feature type="non-terminal residue" evidence="2">
    <location>
        <position position="155"/>
    </location>
</feature>
<dbReference type="AlphaFoldDB" id="J9FAR1"/>
<accession>J9FAR1</accession>
<dbReference type="Gene3D" id="1.25.40.390">
    <property type="match status" value="1"/>
</dbReference>
<dbReference type="Pfam" id="PF14322">
    <property type="entry name" value="SusD-like_3"/>
    <property type="match status" value="1"/>
</dbReference>
<sequence>SCGGTSRDDDYGIPTVMAISDVCGEDMIVWGGWYPFTYNFWGETRADIFRSNQLWTFHYRLINNLNGIIANVDKCAGEDKEKQFIKGQALAIRGWAYFDLARLFQQTYAVAKEMPGVPVYTEPTSENTEGKPRGTLQQTYDQVLADLTQAETLLD</sequence>
<feature type="domain" description="SusD-like N-terminal" evidence="1">
    <location>
        <begin position="49"/>
        <end position="154"/>
    </location>
</feature>
<protein>
    <submittedName>
        <fullName evidence="2">RagB/SusD domain-containing protein</fullName>
    </submittedName>
</protein>
<name>J9FAR1_9ZZZZ</name>
<dbReference type="EMBL" id="AMCI01008134">
    <property type="protein sequence ID" value="EJW91513.1"/>
    <property type="molecule type" value="Genomic_DNA"/>
</dbReference>
<dbReference type="InterPro" id="IPR033985">
    <property type="entry name" value="SusD-like_N"/>
</dbReference>
<evidence type="ECO:0000313" key="2">
    <source>
        <dbReference type="EMBL" id="EJW91513.1"/>
    </source>
</evidence>
<dbReference type="SUPFAM" id="SSF48452">
    <property type="entry name" value="TPR-like"/>
    <property type="match status" value="1"/>
</dbReference>
<evidence type="ECO:0000259" key="1">
    <source>
        <dbReference type="Pfam" id="PF14322"/>
    </source>
</evidence>
<feature type="non-terminal residue" evidence="2">
    <location>
        <position position="1"/>
    </location>
</feature>